<proteinExistence type="predicted"/>
<evidence type="ECO:0000313" key="1">
    <source>
        <dbReference type="EMBL" id="KAJ1363784.1"/>
    </source>
</evidence>
<dbReference type="EMBL" id="JAHQIW010004800">
    <property type="protein sequence ID" value="KAJ1363784.1"/>
    <property type="molecule type" value="Genomic_DNA"/>
</dbReference>
<dbReference type="AlphaFoldDB" id="A0AAD5NAC6"/>
<reference evidence="1" key="1">
    <citation type="submission" date="2021-06" db="EMBL/GenBank/DDBJ databases">
        <title>Parelaphostrongylus tenuis whole genome reference sequence.</title>
        <authorList>
            <person name="Garwood T.J."/>
            <person name="Larsen P.A."/>
            <person name="Fountain-Jones N.M."/>
            <person name="Garbe J.R."/>
            <person name="Macchietto M.G."/>
            <person name="Kania S.A."/>
            <person name="Gerhold R.W."/>
            <person name="Richards J.E."/>
            <person name="Wolf T.M."/>
        </authorList>
    </citation>
    <scope>NUCLEOTIDE SEQUENCE</scope>
    <source>
        <strain evidence="1">MNPRO001-30</strain>
        <tissue evidence="1">Meninges</tissue>
    </source>
</reference>
<name>A0AAD5NAC6_PARTN</name>
<dbReference type="Proteomes" id="UP001196413">
    <property type="component" value="Unassembled WGS sequence"/>
</dbReference>
<protein>
    <submittedName>
        <fullName evidence="1">Uncharacterized protein</fullName>
    </submittedName>
</protein>
<keyword evidence="2" id="KW-1185">Reference proteome</keyword>
<accession>A0AAD5NAC6</accession>
<comment type="caution">
    <text evidence="1">The sequence shown here is derived from an EMBL/GenBank/DDBJ whole genome shotgun (WGS) entry which is preliminary data.</text>
</comment>
<evidence type="ECO:0000313" key="2">
    <source>
        <dbReference type="Proteomes" id="UP001196413"/>
    </source>
</evidence>
<gene>
    <name evidence="1" type="ORF">KIN20_023719</name>
</gene>
<organism evidence="1 2">
    <name type="scientific">Parelaphostrongylus tenuis</name>
    <name type="common">Meningeal worm</name>
    <dbReference type="NCBI Taxonomy" id="148309"/>
    <lineage>
        <taxon>Eukaryota</taxon>
        <taxon>Metazoa</taxon>
        <taxon>Ecdysozoa</taxon>
        <taxon>Nematoda</taxon>
        <taxon>Chromadorea</taxon>
        <taxon>Rhabditida</taxon>
        <taxon>Rhabditina</taxon>
        <taxon>Rhabditomorpha</taxon>
        <taxon>Strongyloidea</taxon>
        <taxon>Metastrongylidae</taxon>
        <taxon>Parelaphostrongylus</taxon>
    </lineage>
</organism>
<sequence>MVYFDFETAFLLRCVTKNEIKFLIQIFLLNRAFPLNFQPIFDSLNFVNSIVYLVSRKNFLVRCGSQKNVKLHSAQHSHQNTLLCRYEDREFETWPLGHCTFSGVEFTKPNLRLIVPAHYEVLFKRPNLSLKSTRFHLSNDY</sequence>